<organism evidence="1 2">
    <name type="scientific">Paracidovorax wautersii</name>
    <dbReference type="NCBI Taxonomy" id="1177982"/>
    <lineage>
        <taxon>Bacteria</taxon>
        <taxon>Pseudomonadati</taxon>
        <taxon>Pseudomonadota</taxon>
        <taxon>Betaproteobacteria</taxon>
        <taxon>Burkholderiales</taxon>
        <taxon>Comamonadaceae</taxon>
        <taxon>Paracidovorax</taxon>
    </lineage>
</organism>
<sequence length="66" mass="6950">MLSFNLPFALTRLFSAPSFVGESPATAALQPAGAMQALPAAPSMLLSAYDEPPADLDQRVRASGEW</sequence>
<reference evidence="2" key="1">
    <citation type="submission" date="2016-10" db="EMBL/GenBank/DDBJ databases">
        <authorList>
            <person name="Varghese N."/>
            <person name="Submissions S."/>
        </authorList>
    </citation>
    <scope>NUCLEOTIDE SEQUENCE [LARGE SCALE GENOMIC DNA]</scope>
    <source>
        <strain evidence="2">DSM 27981</strain>
    </source>
</reference>
<dbReference type="Proteomes" id="UP000199119">
    <property type="component" value="Unassembled WGS sequence"/>
</dbReference>
<dbReference type="OrthoDB" id="671723at28216"/>
<dbReference type="AlphaFoldDB" id="A0A1I2DLF8"/>
<dbReference type="EMBL" id="FONX01000005">
    <property type="protein sequence ID" value="SFE81268.1"/>
    <property type="molecule type" value="Genomic_DNA"/>
</dbReference>
<gene>
    <name evidence="1" type="ORF">SAMN04489711_105276</name>
</gene>
<protein>
    <submittedName>
        <fullName evidence="1">Uncharacterized protein</fullName>
    </submittedName>
</protein>
<evidence type="ECO:0000313" key="1">
    <source>
        <dbReference type="EMBL" id="SFE81268.1"/>
    </source>
</evidence>
<dbReference type="RefSeq" id="WP_092939503.1">
    <property type="nucleotide sequence ID" value="NZ_FONX01000005.1"/>
</dbReference>
<evidence type="ECO:0000313" key="2">
    <source>
        <dbReference type="Proteomes" id="UP000199119"/>
    </source>
</evidence>
<accession>A0A1I2DLF8</accession>
<name>A0A1I2DLF8_9BURK</name>
<proteinExistence type="predicted"/>
<keyword evidence="2" id="KW-1185">Reference proteome</keyword>